<organism evidence="1 2">
    <name type="scientific">Rattus norvegicus</name>
    <name type="common">Rat</name>
    <dbReference type="NCBI Taxonomy" id="10116"/>
    <lineage>
        <taxon>Eukaryota</taxon>
        <taxon>Metazoa</taxon>
        <taxon>Chordata</taxon>
        <taxon>Craniata</taxon>
        <taxon>Vertebrata</taxon>
        <taxon>Euteleostomi</taxon>
        <taxon>Mammalia</taxon>
        <taxon>Eutheria</taxon>
        <taxon>Euarchontoglires</taxon>
        <taxon>Glires</taxon>
        <taxon>Rodentia</taxon>
        <taxon>Myomorpha</taxon>
        <taxon>Muroidea</taxon>
        <taxon>Muridae</taxon>
        <taxon>Murinae</taxon>
        <taxon>Rattus</taxon>
    </lineage>
</organism>
<dbReference type="AlphaFoldDB" id="A6JZ15"/>
<evidence type="ECO:0000313" key="2">
    <source>
        <dbReference type="Proteomes" id="UP000234681"/>
    </source>
</evidence>
<reference evidence="1 2" key="1">
    <citation type="submission" date="2005-09" db="EMBL/GenBank/DDBJ databases">
        <authorList>
            <person name="Mural R.J."/>
            <person name="Li P.W."/>
            <person name="Adams M.D."/>
            <person name="Amanatides P.G."/>
            <person name="Baden-Tillson H."/>
            <person name="Barnstead M."/>
            <person name="Chin S.H."/>
            <person name="Dew I."/>
            <person name="Evans C.A."/>
            <person name="Ferriera S."/>
            <person name="Flanigan M."/>
            <person name="Fosler C."/>
            <person name="Glodek A."/>
            <person name="Gu Z."/>
            <person name="Holt R.A."/>
            <person name="Jennings D."/>
            <person name="Kraft C.L."/>
            <person name="Lu F."/>
            <person name="Nguyen T."/>
            <person name="Nusskern D.R."/>
            <person name="Pfannkoch C.M."/>
            <person name="Sitter C."/>
            <person name="Sutton G.G."/>
            <person name="Venter J.C."/>
            <person name="Wang Z."/>
            <person name="Woodage T."/>
            <person name="Zheng X.H."/>
            <person name="Zhong F."/>
        </authorList>
    </citation>
    <scope>NUCLEOTIDE SEQUENCE [LARGE SCALE GENOMIC DNA]</scope>
    <source>
        <strain>BN</strain>
        <strain evidence="2">Sprague-Dawley</strain>
    </source>
</reference>
<evidence type="ECO:0000313" key="1">
    <source>
        <dbReference type="EMBL" id="EDL90338.1"/>
    </source>
</evidence>
<protein>
    <submittedName>
        <fullName evidence="1">RCG64247</fullName>
    </submittedName>
</protein>
<proteinExistence type="predicted"/>
<sequence>MNHIKRARMSLSISDYTNSSKVSISSHNTQVPSVELDEVSYFACFQINLNGVIHLDERIRVSNSTSIMGHQKRDSFCAHKDLSHFAQLVLSLSGVIL</sequence>
<gene>
    <name evidence="1" type="ORF">rCG_64247</name>
</gene>
<dbReference type="Proteomes" id="UP000234681">
    <property type="component" value="Chromosome 5"/>
</dbReference>
<dbReference type="EMBL" id="CH474008">
    <property type="protein sequence ID" value="EDL90338.1"/>
    <property type="molecule type" value="Genomic_DNA"/>
</dbReference>
<accession>A6JZ15</accession>
<name>A6JZ15_RAT</name>